<feature type="domain" description="Fe2OG dioxygenase" evidence="5">
    <location>
        <begin position="223"/>
        <end position="323"/>
    </location>
</feature>
<dbReference type="PRINTS" id="PR00682">
    <property type="entry name" value="IPNSYNTHASE"/>
</dbReference>
<accession>A0AAE1RQR4</accession>
<dbReference type="GO" id="GO:0016706">
    <property type="term" value="F:2-oxoglutarate-dependent dioxygenase activity"/>
    <property type="evidence" value="ECO:0007669"/>
    <property type="project" value="UniProtKB-ARBA"/>
</dbReference>
<keyword evidence="3 4" id="KW-0408">Iron</keyword>
<reference evidence="6" key="1">
    <citation type="submission" date="2023-12" db="EMBL/GenBank/DDBJ databases">
        <title>Genome assembly of Anisodus tanguticus.</title>
        <authorList>
            <person name="Wang Y.-J."/>
        </authorList>
    </citation>
    <scope>NUCLEOTIDE SEQUENCE</scope>
    <source>
        <strain evidence="6">KB-2021</strain>
        <tissue evidence="6">Leaf</tissue>
    </source>
</reference>
<dbReference type="InterPro" id="IPR005123">
    <property type="entry name" value="Oxoglu/Fe-dep_dioxygenase_dom"/>
</dbReference>
<dbReference type="GO" id="GO:0009805">
    <property type="term" value="P:coumarin biosynthetic process"/>
    <property type="evidence" value="ECO:0007669"/>
    <property type="project" value="UniProtKB-ARBA"/>
</dbReference>
<evidence type="ECO:0000256" key="2">
    <source>
        <dbReference type="ARBA" id="ARBA00022896"/>
    </source>
</evidence>
<keyword evidence="2" id="KW-0847">Vitamin C</keyword>
<dbReference type="SUPFAM" id="SSF51197">
    <property type="entry name" value="Clavaminate synthase-like"/>
    <property type="match status" value="1"/>
</dbReference>
<evidence type="ECO:0000256" key="3">
    <source>
        <dbReference type="ARBA" id="ARBA00023004"/>
    </source>
</evidence>
<dbReference type="PROSITE" id="PS51471">
    <property type="entry name" value="FE2OG_OXY"/>
    <property type="match status" value="1"/>
</dbReference>
<proteinExistence type="inferred from homology"/>
<evidence type="ECO:0000256" key="4">
    <source>
        <dbReference type="RuleBase" id="RU003682"/>
    </source>
</evidence>
<comment type="caution">
    <text evidence="6">The sequence shown here is derived from an EMBL/GenBank/DDBJ whole genome shotgun (WGS) entry which is preliminary data.</text>
</comment>
<evidence type="ECO:0000313" key="7">
    <source>
        <dbReference type="Proteomes" id="UP001291623"/>
    </source>
</evidence>
<evidence type="ECO:0000259" key="5">
    <source>
        <dbReference type="PROSITE" id="PS51471"/>
    </source>
</evidence>
<comment type="similarity">
    <text evidence="4">Belongs to the iron/ascorbate-dependent oxidoreductase family.</text>
</comment>
<sequence length="370" mass="42159">MSESYNFESYPPLFRPPPNIPIQESNSSDKTEPLLLDADIPVIDYFKCTATANQDVVDDDDESICRNLISEVYRDWGLFRLVNHGISVTLLNQIQEHAKKLFSLPYETKKALFSSSSTSCSNIVSPTPISYFWGTPALTPSGAALAQKKGPQDNYQSLQWMEGFNISLAQLSHLQYQDLLLETFRSLLEEYGKEQGRLATDIFKVMRSDLKLGPLQYQSYLSVATGLLRVYRYPRCFEPERTWGIDVHTDSSVLSIIHQDDVGGLQVYKDHQWFDVKPLSNTLIVNIGDMLQAMSDDNYMSVKHRVKVNKHKERLSIGYFVFPAEDAVIQSTKYNPFTYADFRAQVQHDLKTVGLKTGLQKFKFTTDQSS</sequence>
<dbReference type="Pfam" id="PF03171">
    <property type="entry name" value="2OG-FeII_Oxy"/>
    <property type="match status" value="1"/>
</dbReference>
<dbReference type="EMBL" id="JAVYJV010000013">
    <property type="protein sequence ID" value="KAK4355980.1"/>
    <property type="molecule type" value="Genomic_DNA"/>
</dbReference>
<dbReference type="GO" id="GO:0002238">
    <property type="term" value="P:response to molecule of fungal origin"/>
    <property type="evidence" value="ECO:0007669"/>
    <property type="project" value="UniProtKB-ARBA"/>
</dbReference>
<dbReference type="GO" id="GO:0031418">
    <property type="term" value="F:L-ascorbic acid binding"/>
    <property type="evidence" value="ECO:0007669"/>
    <property type="project" value="UniProtKB-KW"/>
</dbReference>
<dbReference type="InterPro" id="IPR044861">
    <property type="entry name" value="IPNS-like_FE2OG_OXY"/>
</dbReference>
<dbReference type="Gene3D" id="2.60.120.330">
    <property type="entry name" value="B-lactam Antibiotic, Isopenicillin N Synthase, Chain"/>
    <property type="match status" value="1"/>
</dbReference>
<organism evidence="6 7">
    <name type="scientific">Anisodus tanguticus</name>
    <dbReference type="NCBI Taxonomy" id="243964"/>
    <lineage>
        <taxon>Eukaryota</taxon>
        <taxon>Viridiplantae</taxon>
        <taxon>Streptophyta</taxon>
        <taxon>Embryophyta</taxon>
        <taxon>Tracheophyta</taxon>
        <taxon>Spermatophyta</taxon>
        <taxon>Magnoliopsida</taxon>
        <taxon>eudicotyledons</taxon>
        <taxon>Gunneridae</taxon>
        <taxon>Pentapetalae</taxon>
        <taxon>asterids</taxon>
        <taxon>lamiids</taxon>
        <taxon>Solanales</taxon>
        <taxon>Solanaceae</taxon>
        <taxon>Solanoideae</taxon>
        <taxon>Hyoscyameae</taxon>
        <taxon>Anisodus</taxon>
    </lineage>
</organism>
<dbReference type="Proteomes" id="UP001291623">
    <property type="component" value="Unassembled WGS sequence"/>
</dbReference>
<keyword evidence="7" id="KW-1185">Reference proteome</keyword>
<evidence type="ECO:0000313" key="6">
    <source>
        <dbReference type="EMBL" id="KAK4355980.1"/>
    </source>
</evidence>
<keyword evidence="1 4" id="KW-0479">Metal-binding</keyword>
<evidence type="ECO:0000256" key="1">
    <source>
        <dbReference type="ARBA" id="ARBA00022723"/>
    </source>
</evidence>
<dbReference type="InterPro" id="IPR027443">
    <property type="entry name" value="IPNS-like_sf"/>
</dbReference>
<dbReference type="InterPro" id="IPR050231">
    <property type="entry name" value="Iron_ascorbate_oxido_reductase"/>
</dbReference>
<dbReference type="Pfam" id="PF14226">
    <property type="entry name" value="DIOX_N"/>
    <property type="match status" value="1"/>
</dbReference>
<keyword evidence="4" id="KW-0560">Oxidoreductase</keyword>
<gene>
    <name evidence="6" type="ORF">RND71_024951</name>
</gene>
<dbReference type="InterPro" id="IPR026992">
    <property type="entry name" value="DIOX_N"/>
</dbReference>
<protein>
    <recommendedName>
        <fullName evidence="5">Fe2OG dioxygenase domain-containing protein</fullName>
    </recommendedName>
</protein>
<dbReference type="GO" id="GO:0046872">
    <property type="term" value="F:metal ion binding"/>
    <property type="evidence" value="ECO:0007669"/>
    <property type="project" value="UniProtKB-KW"/>
</dbReference>
<dbReference type="AlphaFoldDB" id="A0AAE1RQR4"/>
<name>A0AAE1RQR4_9SOLA</name>
<dbReference type="PANTHER" id="PTHR47990">
    <property type="entry name" value="2-OXOGLUTARATE (2OG) AND FE(II)-DEPENDENT OXYGENASE SUPERFAMILY PROTEIN-RELATED"/>
    <property type="match status" value="1"/>
</dbReference>